<accession>A0A512DYI0</accession>
<gene>
    <name evidence="5" type="ORF">SAE02_56540</name>
</gene>
<evidence type="ECO:0000313" key="6">
    <source>
        <dbReference type="Proteomes" id="UP000321523"/>
    </source>
</evidence>
<keyword evidence="2" id="KW-0902">Two-component regulatory system</keyword>
<evidence type="ECO:0000259" key="4">
    <source>
        <dbReference type="PROSITE" id="PS50110"/>
    </source>
</evidence>
<dbReference type="InterPro" id="IPR011006">
    <property type="entry name" value="CheY-like_superfamily"/>
</dbReference>
<dbReference type="PROSITE" id="PS50110">
    <property type="entry name" value="RESPONSE_REGULATORY"/>
    <property type="match status" value="1"/>
</dbReference>
<dbReference type="Proteomes" id="UP000321523">
    <property type="component" value="Unassembled WGS sequence"/>
</dbReference>
<dbReference type="Gene3D" id="3.40.50.2300">
    <property type="match status" value="1"/>
</dbReference>
<dbReference type="SMART" id="SM00448">
    <property type="entry name" value="REC"/>
    <property type="match status" value="1"/>
</dbReference>
<dbReference type="InterPro" id="IPR001789">
    <property type="entry name" value="Sig_transdc_resp-reg_receiver"/>
</dbReference>
<dbReference type="PANTHER" id="PTHR44591">
    <property type="entry name" value="STRESS RESPONSE REGULATOR PROTEIN 1"/>
    <property type="match status" value="1"/>
</dbReference>
<proteinExistence type="predicted"/>
<dbReference type="AlphaFoldDB" id="A0A512DYI0"/>
<dbReference type="EMBL" id="BJYZ01000028">
    <property type="protein sequence ID" value="GEO41506.1"/>
    <property type="molecule type" value="Genomic_DNA"/>
</dbReference>
<feature type="domain" description="Response regulatory" evidence="4">
    <location>
        <begin position="31"/>
        <end position="141"/>
    </location>
</feature>
<feature type="modified residue" description="4-aspartylphosphate" evidence="3">
    <location>
        <position position="81"/>
    </location>
</feature>
<sequence>MMNMDDGRLIDNRTGRQAGASGMARAGGTPRVLIVEDEAVISMLLAEVLQEMGYEICATATTEDAAVAAAIQYNPDLMIVDEWLRRGSGVSAMTKINRSIHIPYVFVTGDPLIGRSLSPDTIAIQKPFTIPELVRAVKSALKRTDSGGHLPNPA</sequence>
<keyword evidence="1 3" id="KW-0597">Phosphoprotein</keyword>
<dbReference type="Pfam" id="PF00072">
    <property type="entry name" value="Response_reg"/>
    <property type="match status" value="1"/>
</dbReference>
<reference evidence="5 6" key="1">
    <citation type="submission" date="2019-07" db="EMBL/GenBank/DDBJ databases">
        <title>Whole genome shotgun sequence of Skermanella aerolata NBRC 106429.</title>
        <authorList>
            <person name="Hosoyama A."/>
            <person name="Uohara A."/>
            <person name="Ohji S."/>
            <person name="Ichikawa N."/>
        </authorList>
    </citation>
    <scope>NUCLEOTIDE SEQUENCE [LARGE SCALE GENOMIC DNA]</scope>
    <source>
        <strain evidence="5 6">NBRC 106429</strain>
    </source>
</reference>
<evidence type="ECO:0000256" key="2">
    <source>
        <dbReference type="ARBA" id="ARBA00023012"/>
    </source>
</evidence>
<dbReference type="RefSeq" id="WP_211099348.1">
    <property type="nucleotide sequence ID" value="NZ_BJYZ01000028.1"/>
</dbReference>
<protein>
    <recommendedName>
        <fullName evidence="4">Response regulatory domain-containing protein</fullName>
    </recommendedName>
</protein>
<evidence type="ECO:0000256" key="1">
    <source>
        <dbReference type="ARBA" id="ARBA00022553"/>
    </source>
</evidence>
<dbReference type="SUPFAM" id="SSF52172">
    <property type="entry name" value="CheY-like"/>
    <property type="match status" value="1"/>
</dbReference>
<comment type="caution">
    <text evidence="5">The sequence shown here is derived from an EMBL/GenBank/DDBJ whole genome shotgun (WGS) entry which is preliminary data.</text>
</comment>
<dbReference type="InterPro" id="IPR050595">
    <property type="entry name" value="Bact_response_regulator"/>
</dbReference>
<dbReference type="GO" id="GO:0000160">
    <property type="term" value="P:phosphorelay signal transduction system"/>
    <property type="evidence" value="ECO:0007669"/>
    <property type="project" value="UniProtKB-KW"/>
</dbReference>
<organism evidence="5 6">
    <name type="scientific">Skermanella aerolata</name>
    <dbReference type="NCBI Taxonomy" id="393310"/>
    <lineage>
        <taxon>Bacteria</taxon>
        <taxon>Pseudomonadati</taxon>
        <taxon>Pseudomonadota</taxon>
        <taxon>Alphaproteobacteria</taxon>
        <taxon>Rhodospirillales</taxon>
        <taxon>Azospirillaceae</taxon>
        <taxon>Skermanella</taxon>
    </lineage>
</organism>
<keyword evidence="6" id="KW-1185">Reference proteome</keyword>
<evidence type="ECO:0000256" key="3">
    <source>
        <dbReference type="PROSITE-ProRule" id="PRU00169"/>
    </source>
</evidence>
<evidence type="ECO:0000313" key="5">
    <source>
        <dbReference type="EMBL" id="GEO41506.1"/>
    </source>
</evidence>
<dbReference type="PANTHER" id="PTHR44591:SF14">
    <property type="entry name" value="PROTEIN PILG"/>
    <property type="match status" value="1"/>
</dbReference>
<name>A0A512DYI0_9PROT</name>